<sequence>MKVFVLLMVSLLLGGCQPYGLLSPDDSALYEPPEPRIEVPQATAGGLLRAGQGNSLVRDRRAGRLGDIVTVLLNEATQSSKSAGTSFDKSSDLSVGIPNVLGKQYDRLESSASASRGFEGTASSSQQNVLRGSISVVVHRVLPDGTLMVRGEKVLQLNQGDEIIRLSGLVRPDDIDRHNQVSSQRVANARVSYAGRGALADSNAAGWLTRFFNSPWFPL</sequence>
<accession>A0A323UYF5</accession>
<dbReference type="GO" id="GO:0009427">
    <property type="term" value="C:bacterial-type flagellum basal body, distal rod, L ring"/>
    <property type="evidence" value="ECO:0007669"/>
    <property type="project" value="InterPro"/>
</dbReference>
<dbReference type="GO" id="GO:0003774">
    <property type="term" value="F:cytoskeletal motor activity"/>
    <property type="evidence" value="ECO:0007669"/>
    <property type="project" value="InterPro"/>
</dbReference>
<keyword evidence="3 7" id="KW-0732">Signal</keyword>
<evidence type="ECO:0000256" key="1">
    <source>
        <dbReference type="ARBA" id="ARBA00002591"/>
    </source>
</evidence>
<keyword evidence="8" id="KW-0966">Cell projection</keyword>
<dbReference type="HAMAP" id="MF_00415">
    <property type="entry name" value="FlgH"/>
    <property type="match status" value="1"/>
</dbReference>
<comment type="function">
    <text evidence="1 7">Assembles around the rod to form the L-ring and probably protects the motor/basal body from shearing forces during rotation.</text>
</comment>
<comment type="subunit">
    <text evidence="7">The basal body constitutes a major portion of the flagellar organelle and consists of four rings (L,P,S, and M) mounted on a central rod.</text>
</comment>
<dbReference type="RefSeq" id="WP_110524167.1">
    <property type="nucleotide sequence ID" value="NZ_QKOE01000005.1"/>
</dbReference>
<keyword evidence="5 7" id="KW-0975">Bacterial flagellum</keyword>
<evidence type="ECO:0000256" key="2">
    <source>
        <dbReference type="ARBA" id="ARBA00006929"/>
    </source>
</evidence>
<reference evidence="8 9" key="1">
    <citation type="submission" date="2018-06" db="EMBL/GenBank/DDBJ databases">
        <title>Azoarcus communis strain SWub3 genome.</title>
        <authorList>
            <person name="Zorraquino Salvo V."/>
            <person name="Toubiana D."/>
            <person name="Blumwald E."/>
        </authorList>
    </citation>
    <scope>NUCLEOTIDE SEQUENCE [LARGE SCALE GENOMIC DNA]</scope>
    <source>
        <strain evidence="8 9">SWub3</strain>
    </source>
</reference>
<evidence type="ECO:0000256" key="6">
    <source>
        <dbReference type="ARBA" id="ARBA00023237"/>
    </source>
</evidence>
<dbReference type="OrthoDB" id="9789463at2"/>
<comment type="similarity">
    <text evidence="2 7">Belongs to the FlgH family.</text>
</comment>
<dbReference type="EMBL" id="QKOE01000005">
    <property type="protein sequence ID" value="PZA16943.1"/>
    <property type="molecule type" value="Genomic_DNA"/>
</dbReference>
<protein>
    <recommendedName>
        <fullName evidence="7">Flagellar L-ring protein</fullName>
    </recommendedName>
    <alternativeName>
        <fullName evidence="7">Basal body L-ring protein</fullName>
    </alternativeName>
</protein>
<dbReference type="NCBIfam" id="NF001304">
    <property type="entry name" value="PRK00249.1-4"/>
    <property type="match status" value="1"/>
</dbReference>
<evidence type="ECO:0000313" key="9">
    <source>
        <dbReference type="Proteomes" id="UP000248259"/>
    </source>
</evidence>
<dbReference type="PANTHER" id="PTHR34933:SF1">
    <property type="entry name" value="FLAGELLAR L-RING PROTEIN"/>
    <property type="match status" value="1"/>
</dbReference>
<evidence type="ECO:0000256" key="3">
    <source>
        <dbReference type="ARBA" id="ARBA00022729"/>
    </source>
</evidence>
<evidence type="ECO:0000256" key="4">
    <source>
        <dbReference type="ARBA" id="ARBA00023136"/>
    </source>
</evidence>
<keyword evidence="6 7" id="KW-0998">Cell outer membrane</keyword>
<dbReference type="GO" id="GO:0071973">
    <property type="term" value="P:bacterial-type flagellum-dependent cell motility"/>
    <property type="evidence" value="ECO:0007669"/>
    <property type="project" value="InterPro"/>
</dbReference>
<dbReference type="Proteomes" id="UP000248259">
    <property type="component" value="Unassembled WGS sequence"/>
</dbReference>
<dbReference type="InterPro" id="IPR000527">
    <property type="entry name" value="Flag_Lring"/>
</dbReference>
<dbReference type="GO" id="GO:0009279">
    <property type="term" value="C:cell outer membrane"/>
    <property type="evidence" value="ECO:0007669"/>
    <property type="project" value="UniProtKB-SubCell"/>
</dbReference>
<keyword evidence="9" id="KW-1185">Reference proteome</keyword>
<keyword evidence="8" id="KW-0969">Cilium</keyword>
<organism evidence="8 9">
    <name type="scientific">Parazoarcus communis SWub3 = DSM 12120</name>
    <dbReference type="NCBI Taxonomy" id="1121029"/>
    <lineage>
        <taxon>Bacteria</taxon>
        <taxon>Pseudomonadati</taxon>
        <taxon>Pseudomonadota</taxon>
        <taxon>Betaproteobacteria</taxon>
        <taxon>Rhodocyclales</taxon>
        <taxon>Zoogloeaceae</taxon>
        <taxon>Parazoarcus</taxon>
    </lineage>
</organism>
<proteinExistence type="inferred from homology"/>
<name>A0A323UYF5_9RHOO</name>
<dbReference type="AlphaFoldDB" id="A0A323UYF5"/>
<keyword evidence="4 7" id="KW-0472">Membrane</keyword>
<dbReference type="PROSITE" id="PS51257">
    <property type="entry name" value="PROKAR_LIPOPROTEIN"/>
    <property type="match status" value="1"/>
</dbReference>
<dbReference type="PRINTS" id="PR01008">
    <property type="entry name" value="FLGLRINGFLGH"/>
</dbReference>
<evidence type="ECO:0000313" key="8">
    <source>
        <dbReference type="EMBL" id="PZA16943.1"/>
    </source>
</evidence>
<keyword evidence="8" id="KW-0282">Flagellum</keyword>
<evidence type="ECO:0000256" key="7">
    <source>
        <dbReference type="HAMAP-Rule" id="MF_00415"/>
    </source>
</evidence>
<dbReference type="PANTHER" id="PTHR34933">
    <property type="entry name" value="FLAGELLAR L-RING PROTEIN"/>
    <property type="match status" value="1"/>
</dbReference>
<comment type="caution">
    <text evidence="8">The sequence shown here is derived from an EMBL/GenBank/DDBJ whole genome shotgun (WGS) entry which is preliminary data.</text>
</comment>
<keyword evidence="7" id="KW-0449">Lipoprotein</keyword>
<gene>
    <name evidence="7" type="primary">flgH</name>
    <name evidence="8" type="ORF">DNK49_09880</name>
</gene>
<evidence type="ECO:0000256" key="5">
    <source>
        <dbReference type="ARBA" id="ARBA00023143"/>
    </source>
</evidence>
<comment type="subcellular location">
    <subcellularLocation>
        <location evidence="7">Cell outer membrane</location>
        <topology evidence="7">Lipid-anchor</topology>
    </subcellularLocation>
    <subcellularLocation>
        <location evidence="7">Bacterial flagellum basal body</location>
    </subcellularLocation>
</comment>
<dbReference type="Pfam" id="PF02107">
    <property type="entry name" value="FlgH"/>
    <property type="match status" value="1"/>
</dbReference>